<dbReference type="InterPro" id="IPR028345">
    <property type="entry name" value="Antibiotic_NAT-like"/>
</dbReference>
<dbReference type="GO" id="GO:0046353">
    <property type="term" value="F:aminoglycoside 3-N-acetyltransferase activity"/>
    <property type="evidence" value="ECO:0007669"/>
    <property type="project" value="UniProtKB-EC"/>
</dbReference>
<keyword evidence="3" id="KW-0436">Ligase</keyword>
<dbReference type="GO" id="GO:0006629">
    <property type="term" value="P:lipid metabolic process"/>
    <property type="evidence" value="ECO:0007669"/>
    <property type="project" value="InterPro"/>
</dbReference>
<dbReference type="NCBIfam" id="TIGR01217">
    <property type="entry name" value="ac_ac_CoA_syn"/>
    <property type="match status" value="1"/>
</dbReference>
<dbReference type="GO" id="GO:0046677">
    <property type="term" value="P:response to antibiotic"/>
    <property type="evidence" value="ECO:0007669"/>
    <property type="project" value="InterPro"/>
</dbReference>
<sequence length="1104" mass="120974">MVVLLAEEVVLHPDDQAVGQSQLTTFRQWCEARTGQNLPDHAAMDRFSVKEFRSFWRLFLEWCELPRNGAVEPVCVGDICETARFFPDLRLNYAECLLAGAPDQPVLTACHAGGSRDRFTRGALRVAVARLATSLQQLGVRCGDHVVAIARNNAEAVIAALATAALGATFASCAADMGVPAILARFAPLEPVVLLGCLRAEPWDLGVAVAERVAGAAAGLPGLAAIISLDNGSLPAGERTVPLHRLADLLRDAVGGEDRPGWLRHPFNQPLFTMFSSGTTGPPKCIQHGAGGTLLEHVKEHRLHCDLAPGDKLFFQTSCGWMMWNWQLSALASGVELVLYDGPLEGPDTFWRIVADERVTVFGTNPAYLDFCEKAGLSPGRVFALSALRAMLSTGSILYPRQYDWVRDEVKAAMPLQSISGGTDIIGCFVLGNPDLPVHRGEAQCRSLGLDVRSLPPPDDPEGRIGELVCANPFPSRPLGFSGDADGTRFHAAYFAQNPGFWTHGDLIEATPYGGWRLHGRSDGVLNVRGIRIGTAEIYRILADIEEIREAMAVEQQAEEEAGGSRMVLLVVLREGLVLDNMLAKHIRSELARCGSPAFVPARIAQVDALPVTFSGKRSEAAARDAVNSRPVRNRDALQNPECLETIAKHPAVLAPAAVRVSRAPAPDRRAIPDGDRLRQELQAICEHVLGVSPIGWSDNLLGLGADSLAVVNLLLEIEGYAGRPMPLLAFLSAPSVEGLATVLSIGAEAMAAQQTGWGPDDQEPVCRFLKEAFPRVEAATWRNNVNRHLMSPLLTRARRFYRNRHVGRFRRELAAGHPLKLEEVEAVLDQLRVGSGDRLSIHSHSMVLAQIQGGIPALLEHLKERVTPRGLLWMTTSPFCGSMSEYAATDPIFDVRRTPSQMGLINEVFRRSRGTTRSVHPTHPVALWGSDAEEWAAGHEEDPVPFHLKGPYGRLYRNGGKVLFMELDGSHLTEIHIVEGILRDQFPVKAYLERPADMRVVDWRGQQRRVSVFLHNPVFGAQIDPRHCYPEMERLGIVKRVYLRGYIPFVLVDVTPMVDYFLARVSHGRDYYHWTSGIGYLRGFLERLEGNAPPAAAPPANST</sequence>
<evidence type="ECO:0000313" key="7">
    <source>
        <dbReference type="EMBL" id="KGJ66772.1"/>
    </source>
</evidence>
<comment type="similarity">
    <text evidence="1">Belongs to the ATP-dependent AMP-binding enzyme family.</text>
</comment>
<dbReference type="PANTHER" id="PTHR42921">
    <property type="entry name" value="ACETOACETYL-COA SYNTHETASE"/>
    <property type="match status" value="1"/>
</dbReference>
<dbReference type="SUPFAM" id="SSF110710">
    <property type="entry name" value="TTHA0583/YokD-like"/>
    <property type="match status" value="1"/>
</dbReference>
<gene>
    <name evidence="7" type="ORF">BJA5080_03393</name>
</gene>
<dbReference type="SUPFAM" id="SSF56801">
    <property type="entry name" value="Acetyl-CoA synthetase-like"/>
    <property type="match status" value="1"/>
</dbReference>
<keyword evidence="4" id="KW-0547">Nucleotide-binding</keyword>
<dbReference type="EMBL" id="ADOU02000005">
    <property type="protein sequence ID" value="KGJ66772.1"/>
    <property type="molecule type" value="Genomic_DNA"/>
</dbReference>
<reference evidence="7 8" key="1">
    <citation type="journal article" date="2014" name="BMC Genomics">
        <title>Comparative genomics of Bradyrhizobium japonicum CPAC 15 and Bradyrhizobium diazoefficiens CPAC 7: elite model strains for understanding symbiotic performance with soybean.</title>
        <authorList>
            <person name="Siqueira A.F."/>
            <person name="Ormeno-Orrillo E."/>
            <person name="Souza R.C."/>
            <person name="Rodrigues E.P."/>
            <person name="Almeida L.G."/>
            <person name="Barcellos F.G."/>
            <person name="Batista J.S."/>
            <person name="Nakatami A.S."/>
            <person name="Martinez-Romero E."/>
            <person name="Vasconcelos A.T."/>
            <person name="Hungria M."/>
        </authorList>
    </citation>
    <scope>NUCLEOTIDE SEQUENCE [LARGE SCALE GENOMIC DNA]</scope>
    <source>
        <strain evidence="7 8">SEMIA 5080</strain>
    </source>
</reference>
<dbReference type="GO" id="GO:0005524">
    <property type="term" value="F:ATP binding"/>
    <property type="evidence" value="ECO:0007669"/>
    <property type="project" value="UniProtKB-KW"/>
</dbReference>
<dbReference type="Pfam" id="PF02522">
    <property type="entry name" value="Antibiotic_NAT"/>
    <property type="match status" value="1"/>
</dbReference>
<dbReference type="Proteomes" id="UP000024900">
    <property type="component" value="Unassembled WGS sequence"/>
</dbReference>
<dbReference type="InterPro" id="IPR036736">
    <property type="entry name" value="ACP-like_sf"/>
</dbReference>
<name>A0A837CCA7_9BRAD</name>
<feature type="domain" description="Carrier" evidence="6">
    <location>
        <begin position="673"/>
        <end position="748"/>
    </location>
</feature>
<dbReference type="Gene3D" id="3.40.50.12780">
    <property type="entry name" value="N-terminal domain of ligase-like"/>
    <property type="match status" value="1"/>
</dbReference>
<evidence type="ECO:0000256" key="1">
    <source>
        <dbReference type="ARBA" id="ARBA00006432"/>
    </source>
</evidence>
<organism evidence="7 8">
    <name type="scientific">Bradyrhizobium diazoefficiens SEMIA 5080</name>
    <dbReference type="NCBI Taxonomy" id="754504"/>
    <lineage>
        <taxon>Bacteria</taxon>
        <taxon>Pseudomonadati</taxon>
        <taxon>Pseudomonadota</taxon>
        <taxon>Alphaproteobacteria</taxon>
        <taxon>Hyphomicrobiales</taxon>
        <taxon>Nitrobacteraceae</taxon>
        <taxon>Bradyrhizobium</taxon>
    </lineage>
</organism>
<protein>
    <recommendedName>
        <fullName evidence="2">aminoglycoside N(3)-acetyltransferase</fullName>
        <ecNumber evidence="2">2.3.1.81</ecNumber>
    </recommendedName>
</protein>
<proteinExistence type="inferred from homology"/>
<dbReference type="AlphaFoldDB" id="A0A837CCA7"/>
<accession>A0A837CCA7</accession>
<evidence type="ECO:0000256" key="2">
    <source>
        <dbReference type="ARBA" id="ARBA00012882"/>
    </source>
</evidence>
<dbReference type="NCBIfam" id="NF002937">
    <property type="entry name" value="PRK03584.1"/>
    <property type="match status" value="1"/>
</dbReference>
<dbReference type="InterPro" id="IPR042099">
    <property type="entry name" value="ANL_N_sf"/>
</dbReference>
<evidence type="ECO:0000256" key="4">
    <source>
        <dbReference type="ARBA" id="ARBA00022741"/>
    </source>
</evidence>
<keyword evidence="5" id="KW-0067">ATP-binding</keyword>
<evidence type="ECO:0000259" key="6">
    <source>
        <dbReference type="PROSITE" id="PS50075"/>
    </source>
</evidence>
<comment type="caution">
    <text evidence="7">The sequence shown here is derived from an EMBL/GenBank/DDBJ whole genome shotgun (WGS) entry which is preliminary data.</text>
</comment>
<dbReference type="InterPro" id="IPR003679">
    <property type="entry name" value="Amioglycoside_AcTrfase"/>
</dbReference>
<dbReference type="SUPFAM" id="SSF47336">
    <property type="entry name" value="ACP-like"/>
    <property type="match status" value="1"/>
</dbReference>
<evidence type="ECO:0000256" key="5">
    <source>
        <dbReference type="ARBA" id="ARBA00022840"/>
    </source>
</evidence>
<dbReference type="InterPro" id="IPR045851">
    <property type="entry name" value="AMP-bd_C_sf"/>
</dbReference>
<dbReference type="Gene3D" id="1.10.1200.10">
    <property type="entry name" value="ACP-like"/>
    <property type="match status" value="1"/>
</dbReference>
<dbReference type="RefSeq" id="WP_049832591.1">
    <property type="nucleotide sequence ID" value="NZ_ADOU02000005.1"/>
</dbReference>
<dbReference type="Pfam" id="PF00550">
    <property type="entry name" value="PP-binding"/>
    <property type="match status" value="1"/>
</dbReference>
<dbReference type="Pfam" id="PF00501">
    <property type="entry name" value="AMP-binding"/>
    <property type="match status" value="1"/>
</dbReference>
<dbReference type="InterPro" id="IPR009081">
    <property type="entry name" value="PP-bd_ACP"/>
</dbReference>
<dbReference type="InterPro" id="IPR005914">
    <property type="entry name" value="Acac_CoA_synth"/>
</dbReference>
<dbReference type="EC" id="2.3.1.81" evidence="2"/>
<evidence type="ECO:0000256" key="3">
    <source>
        <dbReference type="ARBA" id="ARBA00022598"/>
    </source>
</evidence>
<dbReference type="Gene3D" id="3.30.300.30">
    <property type="match status" value="1"/>
</dbReference>
<dbReference type="PROSITE" id="PS50075">
    <property type="entry name" value="CARRIER"/>
    <property type="match status" value="1"/>
</dbReference>
<dbReference type="PANTHER" id="PTHR42921:SF1">
    <property type="entry name" value="ACETOACETYL-COA SYNTHETASE"/>
    <property type="match status" value="1"/>
</dbReference>
<evidence type="ECO:0000313" key="8">
    <source>
        <dbReference type="Proteomes" id="UP000024900"/>
    </source>
</evidence>
<dbReference type="GO" id="GO:0030729">
    <property type="term" value="F:acetoacetate-CoA ligase activity"/>
    <property type="evidence" value="ECO:0007669"/>
    <property type="project" value="InterPro"/>
</dbReference>
<dbReference type="InterPro" id="IPR000873">
    <property type="entry name" value="AMP-dep_synth/lig_dom"/>
</dbReference>